<proteinExistence type="predicted"/>
<dbReference type="RefSeq" id="WP_132221712.1">
    <property type="nucleotide sequence ID" value="NZ_SMGO01000001.1"/>
</dbReference>
<organism evidence="2 3">
    <name type="scientific">Albibacterium bauzanense</name>
    <dbReference type="NCBI Taxonomy" id="653929"/>
    <lineage>
        <taxon>Bacteria</taxon>
        <taxon>Pseudomonadati</taxon>
        <taxon>Bacteroidota</taxon>
        <taxon>Sphingobacteriia</taxon>
        <taxon>Sphingobacteriales</taxon>
        <taxon>Sphingobacteriaceae</taxon>
        <taxon>Albibacterium</taxon>
    </lineage>
</organism>
<comment type="caution">
    <text evidence="2">The sequence shown here is derived from an EMBL/GenBank/DDBJ whole genome shotgun (WGS) entry which is preliminary data.</text>
</comment>
<sequence>MISKEEIIEKVGVLLKELSDKFDYISDPDKDVNPLEFQLFEINAAYFAEHANLLRKLEDEEARKYAEAEESARHEQSQEVHEREVEEVEHTQLKDIEHIPIVEKEVAAEREEETALEEKPAEERLVEPIIFTPASSSESVGEEALDSQETVEEIVEEDNNVFSSESNTVSKQEEEIDKPQYQEEPVPERKVETEPISEPVKEITHEVVIEEKTLNIHSERPMSLNDRLSEQRKALDSEKKHLESPRRIKDIKSGINLNDKLLFIKDLFNGYSLAYSEAIELLNRFESFEDADRFLKSNYAQKNSWDTKQASVDKLYAILRQRYG</sequence>
<feature type="region of interest" description="Disordered" evidence="1">
    <location>
        <begin position="157"/>
        <end position="196"/>
    </location>
</feature>
<evidence type="ECO:0000313" key="3">
    <source>
        <dbReference type="Proteomes" id="UP000294616"/>
    </source>
</evidence>
<accession>A0A4R1M6S4</accession>
<evidence type="ECO:0000256" key="1">
    <source>
        <dbReference type="SAM" id="MobiDB-lite"/>
    </source>
</evidence>
<dbReference type="EMBL" id="SMGO01000001">
    <property type="protein sequence ID" value="TCK85479.1"/>
    <property type="molecule type" value="Genomic_DNA"/>
</dbReference>
<evidence type="ECO:0000313" key="2">
    <source>
        <dbReference type="EMBL" id="TCK85479.1"/>
    </source>
</evidence>
<dbReference type="AlphaFoldDB" id="A0A4R1M6S4"/>
<feature type="compositionally biased region" description="Basic and acidic residues" evidence="1">
    <location>
        <begin position="171"/>
        <end position="196"/>
    </location>
</feature>
<feature type="compositionally biased region" description="Polar residues" evidence="1">
    <location>
        <begin position="160"/>
        <end position="170"/>
    </location>
</feature>
<gene>
    <name evidence="2" type="ORF">C8N28_0786</name>
</gene>
<protein>
    <submittedName>
        <fullName evidence="2">Uncharacterized protein</fullName>
    </submittedName>
</protein>
<name>A0A4R1M6S4_9SPHI</name>
<keyword evidence="3" id="KW-1185">Reference proteome</keyword>
<dbReference type="Proteomes" id="UP000294616">
    <property type="component" value="Unassembled WGS sequence"/>
</dbReference>
<feature type="region of interest" description="Disordered" evidence="1">
    <location>
        <begin position="65"/>
        <end position="91"/>
    </location>
</feature>
<reference evidence="2 3" key="1">
    <citation type="submission" date="2019-03" db="EMBL/GenBank/DDBJ databases">
        <title>Genomic Encyclopedia of Archaeal and Bacterial Type Strains, Phase II (KMG-II): from individual species to whole genera.</title>
        <authorList>
            <person name="Goeker M."/>
        </authorList>
    </citation>
    <scope>NUCLEOTIDE SEQUENCE [LARGE SCALE GENOMIC DNA]</scope>
    <source>
        <strain evidence="2 3">DSM 22554</strain>
    </source>
</reference>
<dbReference type="OrthoDB" id="1100725at2"/>